<evidence type="ECO:0000313" key="2">
    <source>
        <dbReference type="Proteomes" id="UP000199706"/>
    </source>
</evidence>
<gene>
    <name evidence="1" type="ORF">SAMN05216466_107129</name>
</gene>
<accession>A0A1G7ZQQ5</accession>
<dbReference type="AlphaFoldDB" id="A0A1G7ZQQ5"/>
<dbReference type="EMBL" id="FNCJ01000007">
    <property type="protein sequence ID" value="SDH10866.1"/>
    <property type="molecule type" value="Genomic_DNA"/>
</dbReference>
<reference evidence="1 2" key="1">
    <citation type="submission" date="2016-10" db="EMBL/GenBank/DDBJ databases">
        <authorList>
            <person name="de Groot N.N."/>
        </authorList>
    </citation>
    <scope>NUCLEOTIDE SEQUENCE [LARGE SCALE GENOMIC DNA]</scope>
    <source>
        <strain evidence="1 2">LMG 2247</strain>
    </source>
</reference>
<protein>
    <submittedName>
        <fullName evidence="1">Uncharacterized protein</fullName>
    </submittedName>
</protein>
<sequence>MDQKERDAWNARPMVVTVKEHCLECKTLQGTVEPREYASYWPTVSLKLTSCAPCFEIAKQKAITEAKAESSAYC</sequence>
<dbReference type="OrthoDB" id="9115004at2"/>
<dbReference type="Proteomes" id="UP000199706">
    <property type="component" value="Unassembled WGS sequence"/>
</dbReference>
<proteinExistence type="predicted"/>
<evidence type="ECO:0000313" key="1">
    <source>
        <dbReference type="EMBL" id="SDH10866.1"/>
    </source>
</evidence>
<organism evidence="1 2">
    <name type="scientific">Paraburkholderia phenazinium</name>
    <dbReference type="NCBI Taxonomy" id="60549"/>
    <lineage>
        <taxon>Bacteria</taxon>
        <taxon>Pseudomonadati</taxon>
        <taxon>Pseudomonadota</taxon>
        <taxon>Betaproteobacteria</taxon>
        <taxon>Burkholderiales</taxon>
        <taxon>Burkholderiaceae</taxon>
        <taxon>Paraburkholderia</taxon>
    </lineage>
</organism>
<name>A0A1G7ZQQ5_9BURK</name>